<dbReference type="RefSeq" id="WP_349244948.1">
    <property type="nucleotide sequence ID" value="NZ_JASCXX010000011.1"/>
</dbReference>
<protein>
    <submittedName>
        <fullName evidence="5">Glycerate kinase</fullName>
        <ecNumber evidence="5">2.7.1.31</ecNumber>
    </submittedName>
</protein>
<evidence type="ECO:0000256" key="1">
    <source>
        <dbReference type="ARBA" id="ARBA00006284"/>
    </source>
</evidence>
<accession>A0AAW6TUW1</accession>
<comment type="caution">
    <text evidence="5">The sequence shown here is derived from an EMBL/GenBank/DDBJ whole genome shotgun (WGS) entry which is preliminary data.</text>
</comment>
<keyword evidence="2 4" id="KW-0808">Transferase</keyword>
<dbReference type="NCBIfam" id="TIGR00045">
    <property type="entry name" value="glycerate kinase"/>
    <property type="match status" value="1"/>
</dbReference>
<dbReference type="Gene3D" id="3.90.1510.10">
    <property type="entry name" value="Glycerate kinase, domain 2"/>
    <property type="match status" value="1"/>
</dbReference>
<dbReference type="PANTHER" id="PTHR21599">
    <property type="entry name" value="GLYCERATE KINASE"/>
    <property type="match status" value="1"/>
</dbReference>
<evidence type="ECO:0000313" key="5">
    <source>
        <dbReference type="EMBL" id="MDI6449541.1"/>
    </source>
</evidence>
<proteinExistence type="inferred from homology"/>
<gene>
    <name evidence="5" type="ORF">QJ522_10850</name>
</gene>
<dbReference type="PANTHER" id="PTHR21599:SF0">
    <property type="entry name" value="GLYCERATE KINASE"/>
    <property type="match status" value="1"/>
</dbReference>
<dbReference type="InterPro" id="IPR018193">
    <property type="entry name" value="Glyc_kinase_flavodox-like_fold"/>
</dbReference>
<dbReference type="Pfam" id="PF02595">
    <property type="entry name" value="Gly_kinase"/>
    <property type="match status" value="1"/>
</dbReference>
<organism evidence="5 6">
    <name type="scientific">Anaerobaca lacustris</name>
    <dbReference type="NCBI Taxonomy" id="3044600"/>
    <lineage>
        <taxon>Bacteria</taxon>
        <taxon>Pseudomonadati</taxon>
        <taxon>Planctomycetota</taxon>
        <taxon>Phycisphaerae</taxon>
        <taxon>Sedimentisphaerales</taxon>
        <taxon>Anaerobacaceae</taxon>
        <taxon>Anaerobaca</taxon>
    </lineage>
</organism>
<dbReference type="AlphaFoldDB" id="A0AAW6TUW1"/>
<name>A0AAW6TUW1_9BACT</name>
<evidence type="ECO:0000256" key="3">
    <source>
        <dbReference type="ARBA" id="ARBA00022777"/>
    </source>
</evidence>
<sequence length="374" mass="37831">MKIVIAMDSFKGTLAADRACGIVAGAIGAALPGAEVVVKPMADGGEGTAAALMAASEGLWIAKAVMGPRPEMEVCVGFGWLPGDRTAVVEMASASGMQLLRPEQLDPMKTTTFGTGQLIQSALDHGAERILLGVGGSATVDGGVGAATALGWRFLAGDGTPVALGGASLGRICEIVPPNCGVEIPVDVLCDVDNPLCGPQGAARVYGPQKGATPEMVETLDAALSHLAVLTAGWLGVHIRDLPGAGAAGGLAAGAVAFMDARLVSGIETVMTRAHLRSDVADADWVVTGEGRFDAQSMRGKVVSGVARVAREGGARVAVIAGRVELPAHLYEAAGIEAALACAPPGMDSRRAAERAEELLSEAATRFAAMYLGT</sequence>
<evidence type="ECO:0000313" key="6">
    <source>
        <dbReference type="Proteomes" id="UP001431776"/>
    </source>
</evidence>
<dbReference type="EMBL" id="JASCXX010000011">
    <property type="protein sequence ID" value="MDI6449541.1"/>
    <property type="molecule type" value="Genomic_DNA"/>
</dbReference>
<dbReference type="InterPro" id="IPR018197">
    <property type="entry name" value="Glycerate_kinase_RE-like"/>
</dbReference>
<evidence type="ECO:0000256" key="4">
    <source>
        <dbReference type="PIRNR" id="PIRNR006078"/>
    </source>
</evidence>
<dbReference type="Proteomes" id="UP001431776">
    <property type="component" value="Unassembled WGS sequence"/>
</dbReference>
<comment type="similarity">
    <text evidence="1 4">Belongs to the glycerate kinase type-1 family.</text>
</comment>
<keyword evidence="3 4" id="KW-0418">Kinase</keyword>
<dbReference type="SUPFAM" id="SSF110738">
    <property type="entry name" value="Glycerate kinase I"/>
    <property type="match status" value="1"/>
</dbReference>
<dbReference type="Gene3D" id="3.40.50.10350">
    <property type="entry name" value="Glycerate kinase, domain 1"/>
    <property type="match status" value="1"/>
</dbReference>
<dbReference type="GO" id="GO:0008887">
    <property type="term" value="F:glycerate kinase activity"/>
    <property type="evidence" value="ECO:0007669"/>
    <property type="project" value="UniProtKB-UniRule"/>
</dbReference>
<dbReference type="EC" id="2.7.1.31" evidence="5"/>
<dbReference type="InterPro" id="IPR036129">
    <property type="entry name" value="Glycerate_kinase_sf"/>
</dbReference>
<evidence type="ECO:0000256" key="2">
    <source>
        <dbReference type="ARBA" id="ARBA00022679"/>
    </source>
</evidence>
<dbReference type="GO" id="GO:0031388">
    <property type="term" value="P:organic acid phosphorylation"/>
    <property type="evidence" value="ECO:0007669"/>
    <property type="project" value="UniProtKB-UniRule"/>
</dbReference>
<reference evidence="5" key="1">
    <citation type="submission" date="2023-05" db="EMBL/GenBank/DDBJ databases">
        <title>Anaerotaeda fermentans gen. nov., sp. nov., a novel anaerobic planctomycete of the new family within the order Sedimentisphaerales isolated from Taman Peninsula, Russia.</title>
        <authorList>
            <person name="Khomyakova M.A."/>
            <person name="Merkel A.Y."/>
            <person name="Slobodkin A.I."/>
        </authorList>
    </citation>
    <scope>NUCLEOTIDE SEQUENCE</scope>
    <source>
        <strain evidence="5">M17dextr</strain>
    </source>
</reference>
<dbReference type="InterPro" id="IPR004381">
    <property type="entry name" value="Glycerate_kinase"/>
</dbReference>
<keyword evidence="6" id="KW-1185">Reference proteome</keyword>
<dbReference type="PIRSF" id="PIRSF006078">
    <property type="entry name" value="GlxK"/>
    <property type="match status" value="1"/>
</dbReference>